<dbReference type="Gramene" id="PGSC0003DMT400092047">
    <property type="protein sequence ID" value="PGSC0003DMT400092047"/>
    <property type="gene ID" value="PGSC0003DMG400041618"/>
</dbReference>
<dbReference type="AlphaFoldDB" id="M1DNZ7"/>
<sequence length="105" mass="11596">MTFPNRKGVANVISDYSRFVATLFDHLVGKVKRKLVRETTIKRARVDMVDAAVKADVNIDVGVGVSVGAGGDGKRVRPPLVVDFLNFYVRSARNKMTMLSSIFTH</sequence>
<reference evidence="2" key="1">
    <citation type="journal article" date="2011" name="Nature">
        <title>Genome sequence and analysis of the tuber crop potato.</title>
        <authorList>
            <consortium name="The Potato Genome Sequencing Consortium"/>
        </authorList>
    </citation>
    <scope>NUCLEOTIDE SEQUENCE [LARGE SCALE GENOMIC DNA]</scope>
    <source>
        <strain evidence="2">cv. DM1-3 516 R44</strain>
    </source>
</reference>
<evidence type="ECO:0000313" key="1">
    <source>
        <dbReference type="EnsemblPlants" id="PGSC0003DMT400092047"/>
    </source>
</evidence>
<reference evidence="1" key="2">
    <citation type="submission" date="2015-06" db="UniProtKB">
        <authorList>
            <consortium name="EnsemblPlants"/>
        </authorList>
    </citation>
    <scope>IDENTIFICATION</scope>
    <source>
        <strain evidence="1">DM1-3 516 R44</strain>
    </source>
</reference>
<evidence type="ECO:0000313" key="2">
    <source>
        <dbReference type="Proteomes" id="UP000011115"/>
    </source>
</evidence>
<dbReference type="PaxDb" id="4113-PGSC0003DMT400092047"/>
<proteinExistence type="predicted"/>
<keyword evidence="2" id="KW-1185">Reference proteome</keyword>
<name>M1DNZ7_SOLTU</name>
<dbReference type="InParanoid" id="M1DNZ7"/>
<protein>
    <submittedName>
        <fullName evidence="1">Uncharacterized protein</fullName>
    </submittedName>
</protein>
<dbReference type="EnsemblPlants" id="PGSC0003DMT400092047">
    <property type="protein sequence ID" value="PGSC0003DMT400092047"/>
    <property type="gene ID" value="PGSC0003DMG400041618"/>
</dbReference>
<organism evidence="1 2">
    <name type="scientific">Solanum tuberosum</name>
    <name type="common">Potato</name>
    <dbReference type="NCBI Taxonomy" id="4113"/>
    <lineage>
        <taxon>Eukaryota</taxon>
        <taxon>Viridiplantae</taxon>
        <taxon>Streptophyta</taxon>
        <taxon>Embryophyta</taxon>
        <taxon>Tracheophyta</taxon>
        <taxon>Spermatophyta</taxon>
        <taxon>Magnoliopsida</taxon>
        <taxon>eudicotyledons</taxon>
        <taxon>Gunneridae</taxon>
        <taxon>Pentapetalae</taxon>
        <taxon>asterids</taxon>
        <taxon>lamiids</taxon>
        <taxon>Solanales</taxon>
        <taxon>Solanaceae</taxon>
        <taxon>Solanoideae</taxon>
        <taxon>Solaneae</taxon>
        <taxon>Solanum</taxon>
    </lineage>
</organism>
<dbReference type="HOGENOM" id="CLU_2241443_0_0_1"/>
<accession>M1DNZ7</accession>
<dbReference type="Proteomes" id="UP000011115">
    <property type="component" value="Unassembled WGS sequence"/>
</dbReference>